<organism evidence="2 3">
    <name type="scientific">Corynebacterium glucuronolyticum</name>
    <dbReference type="NCBI Taxonomy" id="39791"/>
    <lineage>
        <taxon>Bacteria</taxon>
        <taxon>Bacillati</taxon>
        <taxon>Actinomycetota</taxon>
        <taxon>Actinomycetes</taxon>
        <taxon>Mycobacteriales</taxon>
        <taxon>Corynebacteriaceae</taxon>
        <taxon>Corynebacterium</taxon>
    </lineage>
</organism>
<evidence type="ECO:0000259" key="1">
    <source>
        <dbReference type="Pfam" id="PF01610"/>
    </source>
</evidence>
<evidence type="ECO:0000313" key="2">
    <source>
        <dbReference type="EMBL" id="QQB47657.1"/>
    </source>
</evidence>
<name>A0A7T4JW94_9CORY</name>
<dbReference type="Pfam" id="PF01610">
    <property type="entry name" value="DDE_Tnp_ISL3"/>
    <property type="match status" value="1"/>
</dbReference>
<dbReference type="Proteomes" id="UP000596145">
    <property type="component" value="Chromosome"/>
</dbReference>
<proteinExistence type="predicted"/>
<dbReference type="EMBL" id="CP066007">
    <property type="protein sequence ID" value="QQB47657.1"/>
    <property type="molecule type" value="Genomic_DNA"/>
</dbReference>
<accession>A0A7T4JW94</accession>
<evidence type="ECO:0000313" key="3">
    <source>
        <dbReference type="Proteomes" id="UP000596145"/>
    </source>
</evidence>
<protein>
    <submittedName>
        <fullName evidence="2">Transposase</fullName>
    </submittedName>
</protein>
<feature type="domain" description="Transposase IS204/IS1001/IS1096/IS1165 DDE" evidence="1">
    <location>
        <begin position="1"/>
        <end position="67"/>
    </location>
</feature>
<dbReference type="AlphaFoldDB" id="A0A7T4JW94"/>
<gene>
    <name evidence="2" type="ORF">I6I10_03320</name>
</gene>
<sequence>MFSSYATAIKEHLPTVRRAMTTFHVVHLAAGRLTAVHPRFQQEKYHCRGREDDPLNKCLKALLTSKKR</sequence>
<dbReference type="InterPro" id="IPR002560">
    <property type="entry name" value="Transposase_DDE"/>
</dbReference>
<reference evidence="2 3" key="1">
    <citation type="submission" date="2020-12" db="EMBL/GenBank/DDBJ databases">
        <title>FDA dAtabase for Regulatory Grade micrObial Sequences (FDA-ARGOS): Supporting development and validation of Infectious Disease Dx tests.</title>
        <authorList>
            <person name="Sproer C."/>
            <person name="Gronow S."/>
            <person name="Severitt S."/>
            <person name="Schroder I."/>
            <person name="Tallon L."/>
            <person name="Sadzewicz L."/>
            <person name="Zhao X."/>
            <person name="Boylan J."/>
            <person name="Ott S."/>
            <person name="Bowen H."/>
            <person name="Vavikolanu K."/>
            <person name="Mehta A."/>
            <person name="Aluvathingal J."/>
            <person name="Nadendla S."/>
            <person name="Lowell S."/>
            <person name="Myers T."/>
            <person name="Yan Y."/>
            <person name="Sichtig H."/>
        </authorList>
    </citation>
    <scope>NUCLEOTIDE SEQUENCE [LARGE SCALE GENOMIC DNA]</scope>
    <source>
        <strain evidence="2 3">FDAARGOS_1053</strain>
    </source>
</reference>